<evidence type="ECO:0000256" key="2">
    <source>
        <dbReference type="SAM" id="SignalP"/>
    </source>
</evidence>
<feature type="region of interest" description="Disordered" evidence="1">
    <location>
        <begin position="191"/>
        <end position="217"/>
    </location>
</feature>
<reference evidence="3" key="1">
    <citation type="journal article" date="2019" name="Environ. Microbiol.">
        <title>Fungal ecological strategies reflected in gene transcription - a case study of two litter decomposers.</title>
        <authorList>
            <person name="Barbi F."/>
            <person name="Kohler A."/>
            <person name="Barry K."/>
            <person name="Baskaran P."/>
            <person name="Daum C."/>
            <person name="Fauchery L."/>
            <person name="Ihrmark K."/>
            <person name="Kuo A."/>
            <person name="LaButti K."/>
            <person name="Lipzen A."/>
            <person name="Morin E."/>
            <person name="Grigoriev I.V."/>
            <person name="Henrissat B."/>
            <person name="Lindahl B."/>
            <person name="Martin F."/>
        </authorList>
    </citation>
    <scope>NUCLEOTIDE SEQUENCE</scope>
    <source>
        <strain evidence="3">JB14</strain>
    </source>
</reference>
<proteinExistence type="predicted"/>
<feature type="chain" id="PRO_5025357495" description="DM13 domain-containing protein" evidence="2">
    <location>
        <begin position="29"/>
        <end position="235"/>
    </location>
</feature>
<keyword evidence="4" id="KW-1185">Reference proteome</keyword>
<keyword evidence="2" id="KW-0732">Signal</keyword>
<dbReference type="AlphaFoldDB" id="A0A6A4HCN2"/>
<evidence type="ECO:0000256" key="1">
    <source>
        <dbReference type="SAM" id="MobiDB-lite"/>
    </source>
</evidence>
<name>A0A6A4HCN2_9AGAR</name>
<protein>
    <recommendedName>
        <fullName evidence="5">DM13 domain-containing protein</fullName>
    </recommendedName>
</protein>
<sequence>MMKSYYSFFRAFALGIILLSTCSPQGSGWLAFADSPPSTVTLMGPPNATTVPLGSPLSVGLLFGPEYIGLLEFLDISVIYPNGTVVFAGGASNYLTISANDSAPPQDCGQLDGAGEGGVRAAGISVDQVGTYMVQYNVSYWLSSDPSQANATYCGPPPFSQQMWLLNTTFVAFQPGSATSTGLPNEVSTATIPGSPTGNVAPVTNGGGQKHSPNSSGSSLILALCLIACLLVTMF</sequence>
<accession>A0A6A4HCN2</accession>
<dbReference type="Proteomes" id="UP000799118">
    <property type="component" value="Unassembled WGS sequence"/>
</dbReference>
<feature type="signal peptide" evidence="2">
    <location>
        <begin position="1"/>
        <end position="28"/>
    </location>
</feature>
<organism evidence="3 4">
    <name type="scientific">Gymnopus androsaceus JB14</name>
    <dbReference type="NCBI Taxonomy" id="1447944"/>
    <lineage>
        <taxon>Eukaryota</taxon>
        <taxon>Fungi</taxon>
        <taxon>Dikarya</taxon>
        <taxon>Basidiomycota</taxon>
        <taxon>Agaricomycotina</taxon>
        <taxon>Agaricomycetes</taxon>
        <taxon>Agaricomycetidae</taxon>
        <taxon>Agaricales</taxon>
        <taxon>Marasmiineae</taxon>
        <taxon>Omphalotaceae</taxon>
        <taxon>Gymnopus</taxon>
    </lineage>
</organism>
<evidence type="ECO:0008006" key="5">
    <source>
        <dbReference type="Google" id="ProtNLM"/>
    </source>
</evidence>
<evidence type="ECO:0000313" key="3">
    <source>
        <dbReference type="EMBL" id="KAE9394845.1"/>
    </source>
</evidence>
<gene>
    <name evidence="3" type="ORF">BT96DRAFT_923266</name>
</gene>
<dbReference type="OrthoDB" id="3265098at2759"/>
<dbReference type="EMBL" id="ML769542">
    <property type="protein sequence ID" value="KAE9394845.1"/>
    <property type="molecule type" value="Genomic_DNA"/>
</dbReference>
<evidence type="ECO:0000313" key="4">
    <source>
        <dbReference type="Proteomes" id="UP000799118"/>
    </source>
</evidence>